<dbReference type="PANTHER" id="PTHR42928">
    <property type="entry name" value="TRICARBOXYLATE-BINDING PROTEIN"/>
    <property type="match status" value="1"/>
</dbReference>
<keyword evidence="3" id="KW-0675">Receptor</keyword>
<sequence length="327" mass="34482">MKTLSSFRLSRRALVMASAMLASGVHAQGNAKPIRIIVSFAPGSANDLIARDLARYMAELLGQPVIVENKPGAGGMIGTDAVAKAAPDGLTLGLGTSSQLVMNVGLYRSMPFDIEKDLHTVGLVARTNMVLAGKANGPKTLKALIADAKARPGQISYGSGGTGSISHIVGEAFARAADIKLNHVPYKGNGPAMADLAGGHVDLVFDGLVTSQPMAKQGRVHLIGISGSQRDRVAPDVPTFAEQGLPGYEAYTWNCLIAPANTPADAMQRINQALNKALALPALRDRLVDQFGSQILGPSTIAQAEEFGRKERERWVPFIRSLKLNVG</sequence>
<dbReference type="Pfam" id="PF03401">
    <property type="entry name" value="TctC"/>
    <property type="match status" value="1"/>
</dbReference>
<dbReference type="RefSeq" id="WP_354442073.1">
    <property type="nucleotide sequence ID" value="NZ_JBEPSH010000002.1"/>
</dbReference>
<protein>
    <submittedName>
        <fullName evidence="3">Tripartite-type tricarboxylate transporter receptor subunit TctC</fullName>
    </submittedName>
</protein>
<dbReference type="Proteomes" id="UP001549320">
    <property type="component" value="Unassembled WGS sequence"/>
</dbReference>
<name>A0ABV2Q5F3_9BURK</name>
<dbReference type="CDD" id="cd13578">
    <property type="entry name" value="PBP2_Bug27"/>
    <property type="match status" value="1"/>
</dbReference>
<evidence type="ECO:0000313" key="4">
    <source>
        <dbReference type="Proteomes" id="UP001549320"/>
    </source>
</evidence>
<comment type="caution">
    <text evidence="3">The sequence shown here is derived from an EMBL/GenBank/DDBJ whole genome shotgun (WGS) entry which is preliminary data.</text>
</comment>
<dbReference type="EMBL" id="JBEPSH010000002">
    <property type="protein sequence ID" value="MET4576157.1"/>
    <property type="molecule type" value="Genomic_DNA"/>
</dbReference>
<reference evidence="3 4" key="1">
    <citation type="submission" date="2024-06" db="EMBL/GenBank/DDBJ databases">
        <title>Sorghum-associated microbial communities from plants grown in Nebraska, USA.</title>
        <authorList>
            <person name="Schachtman D."/>
        </authorList>
    </citation>
    <scope>NUCLEOTIDE SEQUENCE [LARGE SCALE GENOMIC DNA]</scope>
    <source>
        <strain evidence="3 4">2709</strain>
    </source>
</reference>
<dbReference type="InterPro" id="IPR005064">
    <property type="entry name" value="BUG"/>
</dbReference>
<evidence type="ECO:0000256" key="2">
    <source>
        <dbReference type="SAM" id="SignalP"/>
    </source>
</evidence>
<keyword evidence="2" id="KW-0732">Signal</keyword>
<dbReference type="Gene3D" id="3.40.190.10">
    <property type="entry name" value="Periplasmic binding protein-like II"/>
    <property type="match status" value="1"/>
</dbReference>
<feature type="chain" id="PRO_5045964975" evidence="2">
    <location>
        <begin position="28"/>
        <end position="327"/>
    </location>
</feature>
<gene>
    <name evidence="3" type="ORF">ABIE13_001257</name>
</gene>
<dbReference type="PANTHER" id="PTHR42928:SF5">
    <property type="entry name" value="BLR1237 PROTEIN"/>
    <property type="match status" value="1"/>
</dbReference>
<accession>A0ABV2Q5F3</accession>
<dbReference type="Gene3D" id="3.40.190.150">
    <property type="entry name" value="Bordetella uptake gene, domain 1"/>
    <property type="match status" value="1"/>
</dbReference>
<evidence type="ECO:0000313" key="3">
    <source>
        <dbReference type="EMBL" id="MET4576157.1"/>
    </source>
</evidence>
<organism evidence="3 4">
    <name type="scientific">Ottowia thiooxydans</name>
    <dbReference type="NCBI Taxonomy" id="219182"/>
    <lineage>
        <taxon>Bacteria</taxon>
        <taxon>Pseudomonadati</taxon>
        <taxon>Pseudomonadota</taxon>
        <taxon>Betaproteobacteria</taxon>
        <taxon>Burkholderiales</taxon>
        <taxon>Comamonadaceae</taxon>
        <taxon>Ottowia</taxon>
    </lineage>
</organism>
<dbReference type="InterPro" id="IPR042100">
    <property type="entry name" value="Bug_dom1"/>
</dbReference>
<comment type="similarity">
    <text evidence="1">Belongs to the UPF0065 (bug) family.</text>
</comment>
<dbReference type="SUPFAM" id="SSF53850">
    <property type="entry name" value="Periplasmic binding protein-like II"/>
    <property type="match status" value="1"/>
</dbReference>
<feature type="signal peptide" evidence="2">
    <location>
        <begin position="1"/>
        <end position="27"/>
    </location>
</feature>
<keyword evidence="4" id="KW-1185">Reference proteome</keyword>
<proteinExistence type="inferred from homology"/>
<dbReference type="PIRSF" id="PIRSF017082">
    <property type="entry name" value="YflP"/>
    <property type="match status" value="1"/>
</dbReference>
<evidence type="ECO:0000256" key="1">
    <source>
        <dbReference type="ARBA" id="ARBA00006987"/>
    </source>
</evidence>